<evidence type="ECO:0000313" key="3">
    <source>
        <dbReference type="EMBL" id="KAF9532391.1"/>
    </source>
</evidence>
<dbReference type="GO" id="GO:0016036">
    <property type="term" value="P:cellular response to phosphate starvation"/>
    <property type="evidence" value="ECO:0007669"/>
    <property type="project" value="TreeGrafter"/>
</dbReference>
<feature type="region of interest" description="Disordered" evidence="1">
    <location>
        <begin position="226"/>
        <end position="249"/>
    </location>
</feature>
<dbReference type="InterPro" id="IPR004331">
    <property type="entry name" value="SPX_dom"/>
</dbReference>
<feature type="region of interest" description="Disordered" evidence="1">
    <location>
        <begin position="261"/>
        <end position="311"/>
    </location>
</feature>
<feature type="compositionally biased region" description="Polar residues" evidence="1">
    <location>
        <begin position="261"/>
        <end position="296"/>
    </location>
</feature>
<evidence type="ECO:0000256" key="1">
    <source>
        <dbReference type="SAM" id="MobiDB-lite"/>
    </source>
</evidence>
<dbReference type="GO" id="GO:0006817">
    <property type="term" value="P:phosphate ion transport"/>
    <property type="evidence" value="ECO:0007669"/>
    <property type="project" value="TreeGrafter"/>
</dbReference>
<name>A0A9P6EM84_9AGAR</name>
<keyword evidence="4" id="KW-1185">Reference proteome</keyword>
<reference evidence="3" key="1">
    <citation type="submission" date="2020-11" db="EMBL/GenBank/DDBJ databases">
        <authorList>
            <consortium name="DOE Joint Genome Institute"/>
            <person name="Ahrendt S."/>
            <person name="Riley R."/>
            <person name="Andreopoulos W."/>
            <person name="Labutti K."/>
            <person name="Pangilinan J."/>
            <person name="Ruiz-Duenas F.J."/>
            <person name="Barrasa J.M."/>
            <person name="Sanchez-Garcia M."/>
            <person name="Camarero S."/>
            <person name="Miyauchi S."/>
            <person name="Serrano A."/>
            <person name="Linde D."/>
            <person name="Babiker R."/>
            <person name="Drula E."/>
            <person name="Ayuso-Fernandez I."/>
            <person name="Pacheco R."/>
            <person name="Padilla G."/>
            <person name="Ferreira P."/>
            <person name="Barriuso J."/>
            <person name="Kellner H."/>
            <person name="Castanera R."/>
            <person name="Alfaro M."/>
            <person name="Ramirez L."/>
            <person name="Pisabarro A.G."/>
            <person name="Kuo A."/>
            <person name="Tritt A."/>
            <person name="Lipzen A."/>
            <person name="He G."/>
            <person name="Yan M."/>
            <person name="Ng V."/>
            <person name="Cullen D."/>
            <person name="Martin F."/>
            <person name="Rosso M.-N."/>
            <person name="Henrissat B."/>
            <person name="Hibbett D."/>
            <person name="Martinez A.T."/>
            <person name="Grigoriev I.V."/>
        </authorList>
    </citation>
    <scope>NUCLEOTIDE SEQUENCE</scope>
    <source>
        <strain evidence="3">CBS 506.95</strain>
    </source>
</reference>
<accession>A0A9P6EM84</accession>
<dbReference type="PROSITE" id="PS51382">
    <property type="entry name" value="SPX"/>
    <property type="match status" value="1"/>
</dbReference>
<evidence type="ECO:0000259" key="2">
    <source>
        <dbReference type="PROSITE" id="PS51382"/>
    </source>
</evidence>
<dbReference type="OrthoDB" id="9970435at2759"/>
<dbReference type="GO" id="GO:0005886">
    <property type="term" value="C:plasma membrane"/>
    <property type="evidence" value="ECO:0007669"/>
    <property type="project" value="TreeGrafter"/>
</dbReference>
<proteinExistence type="predicted"/>
<feature type="domain" description="SPX" evidence="2">
    <location>
        <begin position="1"/>
        <end position="364"/>
    </location>
</feature>
<dbReference type="PANTHER" id="PTHR10783:SF103">
    <property type="entry name" value="SOLUTE CARRIER FAMILY 53 MEMBER 1"/>
    <property type="match status" value="1"/>
</dbReference>
<comment type="caution">
    <text evidence="3">The sequence shown here is derived from an EMBL/GenBank/DDBJ whole genome shotgun (WGS) entry which is preliminary data.</text>
</comment>
<organism evidence="3 4">
    <name type="scientific">Crepidotus variabilis</name>
    <dbReference type="NCBI Taxonomy" id="179855"/>
    <lineage>
        <taxon>Eukaryota</taxon>
        <taxon>Fungi</taxon>
        <taxon>Dikarya</taxon>
        <taxon>Basidiomycota</taxon>
        <taxon>Agaricomycotina</taxon>
        <taxon>Agaricomycetes</taxon>
        <taxon>Agaricomycetidae</taxon>
        <taxon>Agaricales</taxon>
        <taxon>Agaricineae</taxon>
        <taxon>Crepidotaceae</taxon>
        <taxon>Crepidotus</taxon>
    </lineage>
</organism>
<dbReference type="AlphaFoldDB" id="A0A9P6EM84"/>
<evidence type="ECO:0000313" key="4">
    <source>
        <dbReference type="Proteomes" id="UP000807306"/>
    </source>
</evidence>
<dbReference type="EMBL" id="MU157832">
    <property type="protein sequence ID" value="KAF9532391.1"/>
    <property type="molecule type" value="Genomic_DNA"/>
</dbReference>
<feature type="compositionally biased region" description="Polar residues" evidence="1">
    <location>
        <begin position="226"/>
        <end position="238"/>
    </location>
</feature>
<dbReference type="GO" id="GO:0005794">
    <property type="term" value="C:Golgi apparatus"/>
    <property type="evidence" value="ECO:0007669"/>
    <property type="project" value="TreeGrafter"/>
</dbReference>
<protein>
    <submittedName>
        <fullName evidence="3">SPX domain-containing protein</fullName>
    </submittedName>
</protein>
<sequence>MKFAQYLQDTQTPEWKRAYIDYRALKKHISVIKKSYKRRSVDSTTWENFPNEIDSRRSSLFEPPSASQISNGHSAVLEDTIPENTTSIQQSTRHLLRPSRFSFTSVRKASFRARLPSFTGRLFRVRDSNGQASNENDRRSFLEGLPLPELLAILPPQEAIFFTMLDAELKKVDAFNLAREGEMLARGHLLQLQFKELHDHKKMILARAPAPWTETLRSTILSTMMSSVGSGNKSTESESGPPDPNDSTLAIMASSSAIGPYTPTTSVASRTSLQDPHNSTKNPNTSETPGSPQLSHSFRESHASSADPESYIHAKRKLKKAVLEHYRGLEALNNYRILNVTGFRKALKKFEKVTKIPVQAKYMTEKVERSSLAFDKAVKAMTEQMEDLYATAFSHGNRKKAMKHLRAGIVSQSHHFSMYRSGLYLGLALPPLIDGLVKGTLYLIYFSSPLTLDVDQYFSKPLMMRYRLGIFYSTSMESFLSLCYSPP</sequence>
<dbReference type="Pfam" id="PF03105">
    <property type="entry name" value="SPX"/>
    <property type="match status" value="1"/>
</dbReference>
<dbReference type="Proteomes" id="UP000807306">
    <property type="component" value="Unassembled WGS sequence"/>
</dbReference>
<dbReference type="CDD" id="cd14475">
    <property type="entry name" value="SPX_SYG1_like"/>
    <property type="match status" value="1"/>
</dbReference>
<dbReference type="GO" id="GO:0000822">
    <property type="term" value="F:inositol hexakisphosphate binding"/>
    <property type="evidence" value="ECO:0007669"/>
    <property type="project" value="TreeGrafter"/>
</dbReference>
<dbReference type="PANTHER" id="PTHR10783">
    <property type="entry name" value="XENOTROPIC AND POLYTROPIC RETROVIRUS RECEPTOR 1-RELATED"/>
    <property type="match status" value="1"/>
</dbReference>
<gene>
    <name evidence="3" type="ORF">CPB83DRAFT_677232</name>
</gene>